<dbReference type="Proteomes" id="UP001189624">
    <property type="component" value="Chromosome 4"/>
</dbReference>
<proteinExistence type="predicted"/>
<evidence type="ECO:0000313" key="2">
    <source>
        <dbReference type="Proteomes" id="UP001189624"/>
    </source>
</evidence>
<protein>
    <submittedName>
        <fullName evidence="1">Uncharacterized protein</fullName>
    </submittedName>
</protein>
<dbReference type="EMBL" id="OY731401">
    <property type="protein sequence ID" value="CAJ1948954.1"/>
    <property type="molecule type" value="Genomic_DNA"/>
</dbReference>
<gene>
    <name evidence="1" type="ORF">AYBTSS11_LOCUS13477</name>
</gene>
<organism evidence="1 2">
    <name type="scientific">Sphenostylis stenocarpa</name>
    <dbReference type="NCBI Taxonomy" id="92480"/>
    <lineage>
        <taxon>Eukaryota</taxon>
        <taxon>Viridiplantae</taxon>
        <taxon>Streptophyta</taxon>
        <taxon>Embryophyta</taxon>
        <taxon>Tracheophyta</taxon>
        <taxon>Spermatophyta</taxon>
        <taxon>Magnoliopsida</taxon>
        <taxon>eudicotyledons</taxon>
        <taxon>Gunneridae</taxon>
        <taxon>Pentapetalae</taxon>
        <taxon>rosids</taxon>
        <taxon>fabids</taxon>
        <taxon>Fabales</taxon>
        <taxon>Fabaceae</taxon>
        <taxon>Papilionoideae</taxon>
        <taxon>50 kb inversion clade</taxon>
        <taxon>NPAAA clade</taxon>
        <taxon>indigoferoid/millettioid clade</taxon>
        <taxon>Phaseoleae</taxon>
        <taxon>Sphenostylis</taxon>
    </lineage>
</organism>
<keyword evidence="2" id="KW-1185">Reference proteome</keyword>
<evidence type="ECO:0000313" key="1">
    <source>
        <dbReference type="EMBL" id="CAJ1948954.1"/>
    </source>
</evidence>
<dbReference type="Gramene" id="rna-AYBTSS11_LOCUS13477">
    <property type="protein sequence ID" value="CAJ1948954.1"/>
    <property type="gene ID" value="gene-AYBTSS11_LOCUS13477"/>
</dbReference>
<reference evidence="1" key="1">
    <citation type="submission" date="2023-10" db="EMBL/GenBank/DDBJ databases">
        <authorList>
            <person name="Domelevo Entfellner J.-B."/>
        </authorList>
    </citation>
    <scope>NUCLEOTIDE SEQUENCE</scope>
</reference>
<sequence length="210" mass="23138">MTCLAYLCRWKRVARARTASEGSDSPPVVAANAYTAAIATVLRAPPKDFRLVKQEWGEERVGMNSCVDMIVGKKGFEGIEGSGEVSNLLCGGRQVRKQAALTLRCMQALNMLNERRSKLELLKQAEEGCKAALKKETYYCEDPLGENPGNFGQQNSHGSHIKYSLRFGFFIEGSAEDVAASVLHSRTLSNSDLHSRDVSRCDNIEDDCSK</sequence>
<name>A0AA86SAG8_9FABA</name>
<dbReference type="AlphaFoldDB" id="A0AA86SAG8"/>
<accession>A0AA86SAG8</accession>